<accession>A0A1E1WK10</accession>
<reference evidence="1" key="1">
    <citation type="submission" date="2015-09" db="EMBL/GenBank/DDBJ databases">
        <title>De novo assembly of Pectinophora gossypiella (Pink Bollworm) gut transcriptome.</title>
        <authorList>
            <person name="Tassone E.E."/>
        </authorList>
    </citation>
    <scope>NUCLEOTIDE SEQUENCE</scope>
</reference>
<name>A0A1E1WK10_PECGO</name>
<dbReference type="OrthoDB" id="9984940at2759"/>
<proteinExistence type="predicted"/>
<dbReference type="AlphaFoldDB" id="A0A1E1WK10"/>
<sequence length="121" mass="13542">MELHSDFVEPTTPGLSFNNASFWKTEDSGYHTSYTPGSVDCSEISNENLDPAAIQGQLRITGQFQVNYDITPESNLRLGRKYVRSKNVLANTQTESTPSSPIVRRGVKRAYQEEGEEIVQN</sequence>
<feature type="non-terminal residue" evidence="1">
    <location>
        <position position="121"/>
    </location>
</feature>
<dbReference type="EMBL" id="GDQN01003711">
    <property type="protein sequence ID" value="JAT87343.1"/>
    <property type="molecule type" value="Transcribed_RNA"/>
</dbReference>
<evidence type="ECO:0000313" key="1">
    <source>
        <dbReference type="EMBL" id="JAT87343.1"/>
    </source>
</evidence>
<protein>
    <submittedName>
        <fullName evidence="1">Uncharacterized protein</fullName>
    </submittedName>
</protein>
<gene>
    <name evidence="1" type="ORF">g.11379</name>
</gene>
<organism evidence="1">
    <name type="scientific">Pectinophora gossypiella</name>
    <name type="common">Cotton pink bollworm</name>
    <name type="synonym">Depressaria gossypiella</name>
    <dbReference type="NCBI Taxonomy" id="13191"/>
    <lineage>
        <taxon>Eukaryota</taxon>
        <taxon>Metazoa</taxon>
        <taxon>Ecdysozoa</taxon>
        <taxon>Arthropoda</taxon>
        <taxon>Hexapoda</taxon>
        <taxon>Insecta</taxon>
        <taxon>Pterygota</taxon>
        <taxon>Neoptera</taxon>
        <taxon>Endopterygota</taxon>
        <taxon>Lepidoptera</taxon>
        <taxon>Glossata</taxon>
        <taxon>Ditrysia</taxon>
        <taxon>Gelechioidea</taxon>
        <taxon>Gelechiidae</taxon>
        <taxon>Apatetrinae</taxon>
        <taxon>Pectinophora</taxon>
    </lineage>
</organism>